<name>A0A1A0D9E3_ACEPA</name>
<accession>A0A1A0D9E3</accession>
<organism evidence="1 2">
    <name type="scientific">Acetobacter pasteurianus</name>
    <name type="common">Acetobacter turbidans</name>
    <dbReference type="NCBI Taxonomy" id="438"/>
    <lineage>
        <taxon>Bacteria</taxon>
        <taxon>Pseudomonadati</taxon>
        <taxon>Pseudomonadota</taxon>
        <taxon>Alphaproteobacteria</taxon>
        <taxon>Acetobacterales</taxon>
        <taxon>Acetobacteraceae</taxon>
        <taxon>Acetobacter</taxon>
    </lineage>
</organism>
<dbReference type="EMBL" id="LYUD01000110">
    <property type="protein sequence ID" value="OAZ71207.1"/>
    <property type="molecule type" value="Genomic_DNA"/>
</dbReference>
<dbReference type="Proteomes" id="UP000093796">
    <property type="component" value="Unassembled WGS sequence"/>
</dbReference>
<evidence type="ECO:0000313" key="1">
    <source>
        <dbReference type="EMBL" id="OAZ71207.1"/>
    </source>
</evidence>
<evidence type="ECO:0000313" key="2">
    <source>
        <dbReference type="Proteomes" id="UP000093796"/>
    </source>
</evidence>
<reference evidence="1 2" key="1">
    <citation type="submission" date="2016-05" db="EMBL/GenBank/DDBJ databases">
        <title>Genome sequencing of Acetobacter pasteurianus strain SRCM100623.</title>
        <authorList>
            <person name="Song Y.R."/>
        </authorList>
    </citation>
    <scope>NUCLEOTIDE SEQUENCE [LARGE SCALE GENOMIC DNA]</scope>
    <source>
        <strain evidence="1 2">SRCM100623</strain>
    </source>
</reference>
<dbReference type="RefSeq" id="WP_330999568.1">
    <property type="nucleotide sequence ID" value="NZ_LYUD01000110.1"/>
</dbReference>
<gene>
    <name evidence="1" type="ORF">SRCM100623_02097</name>
</gene>
<comment type="caution">
    <text evidence="1">The sequence shown here is derived from an EMBL/GenBank/DDBJ whole genome shotgun (WGS) entry which is preliminary data.</text>
</comment>
<proteinExistence type="predicted"/>
<protein>
    <submittedName>
        <fullName evidence="1">Uncharacterized protein</fullName>
    </submittedName>
</protein>
<dbReference type="PATRIC" id="fig|438.15.peg.2329"/>
<dbReference type="AlphaFoldDB" id="A0A1A0D9E3"/>
<sequence length="164" mass="18798">MHTSVRAFLRSRRNRQNAGEIATHVNPHASIRRREDNGFNQRAHNLRGLLTLGLQFRIESFMQAEDLLTINAGHLRVKQGRRGFGTGQKSLEFCPAGFKLQALLSKALPAHLIFQIQIKKLLLFALYLREFCLRCRDVDSALQTLAVHLFGEFLAEQSEKFRVQ</sequence>